<dbReference type="AlphaFoldDB" id="A0A3B0CGZ6"/>
<gene>
    <name evidence="10" type="primary">sbnA</name>
    <name evidence="10" type="ORF">D7Z94_06680</name>
</gene>
<dbReference type="NCBIfam" id="TIGR03945">
    <property type="entry name" value="PLP_SbnA_fam"/>
    <property type="match status" value="1"/>
</dbReference>
<evidence type="ECO:0000313" key="11">
    <source>
        <dbReference type="Proteomes" id="UP000276603"/>
    </source>
</evidence>
<dbReference type="Proteomes" id="UP000276603">
    <property type="component" value="Unassembled WGS sequence"/>
</dbReference>
<dbReference type="EMBL" id="RBCJ01000001">
    <property type="protein sequence ID" value="RKN83497.1"/>
    <property type="molecule type" value="Genomic_DNA"/>
</dbReference>
<accession>A0A3B0CGZ6</accession>
<protein>
    <recommendedName>
        <fullName evidence="6">N-(2-amino-2-carboxyethyl)-L-glutamate synthase</fullName>
        <ecNumber evidence="5">2.5.1.140</ecNumber>
    </recommendedName>
</protein>
<evidence type="ECO:0000256" key="6">
    <source>
        <dbReference type="ARBA" id="ARBA00016985"/>
    </source>
</evidence>
<keyword evidence="8" id="KW-0663">Pyridoxal phosphate</keyword>
<dbReference type="OrthoDB" id="9808024at2"/>
<evidence type="ECO:0000313" key="10">
    <source>
        <dbReference type="EMBL" id="RKN83497.1"/>
    </source>
</evidence>
<evidence type="ECO:0000256" key="2">
    <source>
        <dbReference type="ARBA" id="ARBA00004924"/>
    </source>
</evidence>
<name>A0A3B0CGZ6_9FLAO</name>
<dbReference type="GO" id="GO:0006535">
    <property type="term" value="P:cysteine biosynthetic process from serine"/>
    <property type="evidence" value="ECO:0007669"/>
    <property type="project" value="InterPro"/>
</dbReference>
<evidence type="ECO:0000256" key="5">
    <source>
        <dbReference type="ARBA" id="ARBA00012331"/>
    </source>
</evidence>
<dbReference type="EC" id="2.5.1.140" evidence="5"/>
<dbReference type="Gene3D" id="3.40.50.1100">
    <property type="match status" value="2"/>
</dbReference>
<dbReference type="PANTHER" id="PTHR10314">
    <property type="entry name" value="CYSTATHIONINE BETA-SYNTHASE"/>
    <property type="match status" value="1"/>
</dbReference>
<keyword evidence="11" id="KW-1185">Reference proteome</keyword>
<dbReference type="InterPro" id="IPR001216">
    <property type="entry name" value="P-phosphate_BS"/>
</dbReference>
<organism evidence="10 11">
    <name type="scientific">Ulvibacterium marinum</name>
    <dbReference type="NCBI Taxonomy" id="2419782"/>
    <lineage>
        <taxon>Bacteria</taxon>
        <taxon>Pseudomonadati</taxon>
        <taxon>Bacteroidota</taxon>
        <taxon>Flavobacteriia</taxon>
        <taxon>Flavobacteriales</taxon>
        <taxon>Flavobacteriaceae</taxon>
        <taxon>Ulvibacterium</taxon>
    </lineage>
</organism>
<evidence type="ECO:0000256" key="3">
    <source>
        <dbReference type="ARBA" id="ARBA00008519"/>
    </source>
</evidence>
<evidence type="ECO:0000259" key="9">
    <source>
        <dbReference type="Pfam" id="PF00291"/>
    </source>
</evidence>
<comment type="similarity">
    <text evidence="3">Belongs to the cysteine synthase/cystathionine beta-synthase family. SbnA subfamily.</text>
</comment>
<dbReference type="RefSeq" id="WP_120710704.1">
    <property type="nucleotide sequence ID" value="NZ_RBCJ01000001.1"/>
</dbReference>
<dbReference type="SUPFAM" id="SSF53686">
    <property type="entry name" value="Tryptophan synthase beta subunit-like PLP-dependent enzymes"/>
    <property type="match status" value="1"/>
</dbReference>
<dbReference type="InterPro" id="IPR036052">
    <property type="entry name" value="TrpB-like_PALP_sf"/>
</dbReference>
<evidence type="ECO:0000256" key="1">
    <source>
        <dbReference type="ARBA" id="ARBA00001933"/>
    </source>
</evidence>
<comment type="caution">
    <text evidence="10">The sequence shown here is derived from an EMBL/GenBank/DDBJ whole genome shotgun (WGS) entry which is preliminary data.</text>
</comment>
<keyword evidence="7" id="KW-0808">Transferase</keyword>
<evidence type="ECO:0000256" key="7">
    <source>
        <dbReference type="ARBA" id="ARBA00022679"/>
    </source>
</evidence>
<proteinExistence type="inferred from homology"/>
<sequence>MKRFSENILDSIGSTPLVSLDRLFGSNRNVYAKMEGANPAGSMKDRTSKNIIESLLLCGKISRGSTIVESSSGNMAVGLAQVCKFYGLELIIVVDLKLNPHVRKMLQAYGATIDTVTMPLKVGGFLAARLQRVSELLDIVPNSCWSNQYGNNQNPMAYTTLMDELTQALPVIDYLFVATSTCGSIMGCADYIADRGMSTKTVAVDAVGSVLFGGHSAPRSIPGHGASIASQFLDRKKIHDVVTVDDHDCVKGCNMLLEREAILGGGSMGALVSAFGKIESHIPENSISVLLFADRGERYLDTIFNPAWVADHIDRDSHTRKGANKEINNAILLDS</sequence>
<dbReference type="GO" id="GO:0016765">
    <property type="term" value="F:transferase activity, transferring alkyl or aryl (other than methyl) groups"/>
    <property type="evidence" value="ECO:0007669"/>
    <property type="project" value="UniProtKB-ARBA"/>
</dbReference>
<feature type="domain" description="Tryptophan synthase beta chain-like PALP" evidence="9">
    <location>
        <begin position="9"/>
        <end position="292"/>
    </location>
</feature>
<comment type="cofactor">
    <cofactor evidence="1">
        <name>pyridoxal 5'-phosphate</name>
        <dbReference type="ChEBI" id="CHEBI:597326"/>
    </cofactor>
</comment>
<dbReference type="InterPro" id="IPR023927">
    <property type="entry name" value="SbnA"/>
</dbReference>
<comment type="pathway">
    <text evidence="2">Siderophore biosynthesis.</text>
</comment>
<dbReference type="InterPro" id="IPR050214">
    <property type="entry name" value="Cys_Synth/Cystath_Beta-Synth"/>
</dbReference>
<dbReference type="InterPro" id="IPR001926">
    <property type="entry name" value="TrpB-like_PALP"/>
</dbReference>
<reference evidence="10 11" key="1">
    <citation type="submission" date="2018-10" db="EMBL/GenBank/DDBJ databases">
        <title>Ulvibacterium marinum gen. nov., sp. nov., a novel marine bacterium of the family Flavobacteriaceae, isolated from a culture of the green alga Ulva prolifera.</title>
        <authorList>
            <person name="Zhang Z."/>
        </authorList>
    </citation>
    <scope>NUCLEOTIDE SEQUENCE [LARGE SCALE GENOMIC DNA]</scope>
    <source>
        <strain evidence="10 11">CCMM003</strain>
    </source>
</reference>
<evidence type="ECO:0000256" key="4">
    <source>
        <dbReference type="ARBA" id="ARBA00011738"/>
    </source>
</evidence>
<evidence type="ECO:0000256" key="8">
    <source>
        <dbReference type="ARBA" id="ARBA00022898"/>
    </source>
</evidence>
<dbReference type="PROSITE" id="PS00901">
    <property type="entry name" value="CYS_SYNTHASE"/>
    <property type="match status" value="1"/>
</dbReference>
<dbReference type="CDD" id="cd01561">
    <property type="entry name" value="CBS_like"/>
    <property type="match status" value="1"/>
</dbReference>
<comment type="subunit">
    <text evidence="4">Homodimer.</text>
</comment>
<dbReference type="Pfam" id="PF00291">
    <property type="entry name" value="PALP"/>
    <property type="match status" value="1"/>
</dbReference>